<accession>A0A1R3RC03</accession>
<evidence type="ECO:0000256" key="1">
    <source>
        <dbReference type="SAM" id="MobiDB-lite"/>
    </source>
</evidence>
<dbReference type="EMBL" id="KV907508">
    <property type="protein sequence ID" value="OOF92010.1"/>
    <property type="molecule type" value="Genomic_DNA"/>
</dbReference>
<dbReference type="AlphaFoldDB" id="A0A1R3RC03"/>
<feature type="compositionally biased region" description="Acidic residues" evidence="1">
    <location>
        <begin position="54"/>
        <end position="63"/>
    </location>
</feature>
<evidence type="ECO:0000313" key="2">
    <source>
        <dbReference type="EMBL" id="OOF92010.1"/>
    </source>
</evidence>
<reference evidence="3" key="1">
    <citation type="journal article" date="2017" name="Genome Biol.">
        <title>Comparative genomics reveals high biological diversity and specific adaptations in the industrially and medically important fungal genus Aspergillus.</title>
        <authorList>
            <person name="de Vries R.P."/>
            <person name="Riley R."/>
            <person name="Wiebenga A."/>
            <person name="Aguilar-Osorio G."/>
            <person name="Amillis S."/>
            <person name="Uchima C.A."/>
            <person name="Anderluh G."/>
            <person name="Asadollahi M."/>
            <person name="Askin M."/>
            <person name="Barry K."/>
            <person name="Battaglia E."/>
            <person name="Bayram O."/>
            <person name="Benocci T."/>
            <person name="Braus-Stromeyer S.A."/>
            <person name="Caldana C."/>
            <person name="Canovas D."/>
            <person name="Cerqueira G.C."/>
            <person name="Chen F."/>
            <person name="Chen W."/>
            <person name="Choi C."/>
            <person name="Clum A."/>
            <person name="Dos Santos R.A."/>
            <person name="Damasio A.R."/>
            <person name="Diallinas G."/>
            <person name="Emri T."/>
            <person name="Fekete E."/>
            <person name="Flipphi M."/>
            <person name="Freyberg S."/>
            <person name="Gallo A."/>
            <person name="Gournas C."/>
            <person name="Habgood R."/>
            <person name="Hainaut M."/>
            <person name="Harispe M.L."/>
            <person name="Henrissat B."/>
            <person name="Hilden K.S."/>
            <person name="Hope R."/>
            <person name="Hossain A."/>
            <person name="Karabika E."/>
            <person name="Karaffa L."/>
            <person name="Karanyi Z."/>
            <person name="Krasevec N."/>
            <person name="Kuo A."/>
            <person name="Kusch H."/>
            <person name="LaButti K."/>
            <person name="Lagendijk E.L."/>
            <person name="Lapidus A."/>
            <person name="Levasseur A."/>
            <person name="Lindquist E."/>
            <person name="Lipzen A."/>
            <person name="Logrieco A.F."/>
            <person name="MacCabe A."/>
            <person name="Maekelae M.R."/>
            <person name="Malavazi I."/>
            <person name="Melin P."/>
            <person name="Meyer V."/>
            <person name="Mielnichuk N."/>
            <person name="Miskei M."/>
            <person name="Molnar A.P."/>
            <person name="Mule G."/>
            <person name="Ngan C.Y."/>
            <person name="Orejas M."/>
            <person name="Orosz E."/>
            <person name="Ouedraogo J.P."/>
            <person name="Overkamp K.M."/>
            <person name="Park H.-S."/>
            <person name="Perrone G."/>
            <person name="Piumi F."/>
            <person name="Punt P.J."/>
            <person name="Ram A.F."/>
            <person name="Ramon A."/>
            <person name="Rauscher S."/>
            <person name="Record E."/>
            <person name="Riano-Pachon D.M."/>
            <person name="Robert V."/>
            <person name="Roehrig J."/>
            <person name="Ruller R."/>
            <person name="Salamov A."/>
            <person name="Salih N.S."/>
            <person name="Samson R.A."/>
            <person name="Sandor E."/>
            <person name="Sanguinetti M."/>
            <person name="Schuetze T."/>
            <person name="Sepcic K."/>
            <person name="Shelest E."/>
            <person name="Sherlock G."/>
            <person name="Sophianopoulou V."/>
            <person name="Squina F.M."/>
            <person name="Sun H."/>
            <person name="Susca A."/>
            <person name="Todd R.B."/>
            <person name="Tsang A."/>
            <person name="Unkles S.E."/>
            <person name="van de Wiele N."/>
            <person name="van Rossen-Uffink D."/>
            <person name="Oliveira J.V."/>
            <person name="Vesth T.C."/>
            <person name="Visser J."/>
            <person name="Yu J.-H."/>
            <person name="Zhou M."/>
            <person name="Andersen M.R."/>
            <person name="Archer D.B."/>
            <person name="Baker S.E."/>
            <person name="Benoit I."/>
            <person name="Brakhage A.A."/>
            <person name="Braus G.H."/>
            <person name="Fischer R."/>
            <person name="Frisvad J.C."/>
            <person name="Goldman G.H."/>
            <person name="Houbraken J."/>
            <person name="Oakley B."/>
            <person name="Pocsi I."/>
            <person name="Scazzocchio C."/>
            <person name="Seiboth B."/>
            <person name="vanKuyk P.A."/>
            <person name="Wortman J."/>
            <person name="Dyer P.S."/>
            <person name="Grigoriev I.V."/>
        </authorList>
    </citation>
    <scope>NUCLEOTIDE SEQUENCE [LARGE SCALE GENOMIC DNA]</scope>
    <source>
        <strain evidence="3">ITEM 5010</strain>
    </source>
</reference>
<feature type="compositionally biased region" description="Basic and acidic residues" evidence="1">
    <location>
        <begin position="30"/>
        <end position="53"/>
    </location>
</feature>
<evidence type="ECO:0000313" key="3">
    <source>
        <dbReference type="Proteomes" id="UP000188318"/>
    </source>
</evidence>
<dbReference type="VEuPathDB" id="FungiDB:ASPCADRAFT_8876"/>
<dbReference type="OrthoDB" id="4497323at2759"/>
<proteinExistence type="predicted"/>
<sequence>MATKDTDQHHGSDMDDDQAPLSSQVIPLEHQSDKRQESDSKESQHVPNERVEEVGEESDDDVEGVLPDMPSIAPDILYIAGHLFHILHGVSEDAREEFGRLGDMEDVTYEDIPQYLKAYEFAPKGYEGFAREEREMGPLTYVD</sequence>
<feature type="region of interest" description="Disordered" evidence="1">
    <location>
        <begin position="1"/>
        <end position="68"/>
    </location>
</feature>
<dbReference type="Proteomes" id="UP000188318">
    <property type="component" value="Unassembled WGS sequence"/>
</dbReference>
<feature type="compositionally biased region" description="Basic and acidic residues" evidence="1">
    <location>
        <begin position="1"/>
        <end position="13"/>
    </location>
</feature>
<gene>
    <name evidence="2" type="ORF">ASPCADRAFT_8876</name>
</gene>
<keyword evidence="3" id="KW-1185">Reference proteome</keyword>
<protein>
    <submittedName>
        <fullName evidence="2">Uncharacterized protein</fullName>
    </submittedName>
</protein>
<organism evidence="2 3">
    <name type="scientific">Aspergillus carbonarius (strain ITEM 5010)</name>
    <dbReference type="NCBI Taxonomy" id="602072"/>
    <lineage>
        <taxon>Eukaryota</taxon>
        <taxon>Fungi</taxon>
        <taxon>Dikarya</taxon>
        <taxon>Ascomycota</taxon>
        <taxon>Pezizomycotina</taxon>
        <taxon>Eurotiomycetes</taxon>
        <taxon>Eurotiomycetidae</taxon>
        <taxon>Eurotiales</taxon>
        <taxon>Aspergillaceae</taxon>
        <taxon>Aspergillus</taxon>
        <taxon>Aspergillus subgen. Circumdati</taxon>
    </lineage>
</organism>
<name>A0A1R3RC03_ASPC5</name>